<dbReference type="Proteomes" id="UP000215126">
    <property type="component" value="Chromosome 1"/>
</dbReference>
<name>A0A239STK2_9BURK</name>
<evidence type="ECO:0000313" key="2">
    <source>
        <dbReference type="EMBL" id="VVE79093.1"/>
    </source>
</evidence>
<dbReference type="RefSeq" id="WP_039393037.1">
    <property type="nucleotide sequence ID" value="NZ_CABPSR010000003.1"/>
</dbReference>
<evidence type="ECO:0000313" key="4">
    <source>
        <dbReference type="Proteomes" id="UP000335538"/>
    </source>
</evidence>
<dbReference type="EMBL" id="CABPSR010000003">
    <property type="protein sequence ID" value="VVE79093.1"/>
    <property type="molecule type" value="Genomic_DNA"/>
</dbReference>
<dbReference type="KEGG" id="pspu:NA29_00415"/>
<evidence type="ECO:0000313" key="3">
    <source>
        <dbReference type="Proteomes" id="UP000215126"/>
    </source>
</evidence>
<dbReference type="EMBL" id="LT906435">
    <property type="protein sequence ID" value="SNU88572.1"/>
    <property type="molecule type" value="Genomic_DNA"/>
</dbReference>
<dbReference type="STRING" id="93222.NA29_00415"/>
<reference evidence="2 4" key="2">
    <citation type="submission" date="2019-08" db="EMBL/GenBank/DDBJ databases">
        <authorList>
            <person name="Peeters C."/>
        </authorList>
    </citation>
    <scope>NUCLEOTIDE SEQUENCE [LARGE SCALE GENOMIC DNA]</scope>
    <source>
        <strain evidence="2 4">LMG 31121</strain>
    </source>
</reference>
<protein>
    <submittedName>
        <fullName evidence="1">Uncharacterized protein</fullName>
    </submittedName>
</protein>
<dbReference type="AlphaFoldDB" id="A0A239STK2"/>
<accession>A0A239STK2</accession>
<gene>
    <name evidence="2" type="ORF">PSP31121_01997</name>
    <name evidence="1" type="ORF">SAMEA4530655_04307</name>
</gene>
<proteinExistence type="predicted"/>
<sequence>MPTQLHKQYRQRTYMIRVAPNGVSGWRAVASVGHMENGVFFTDFSKITGLSGHSPDDAWVRAEAQVLAFIDKIEG</sequence>
<keyword evidence="3" id="KW-1185">Reference proteome</keyword>
<evidence type="ECO:0000313" key="1">
    <source>
        <dbReference type="EMBL" id="SNU88572.1"/>
    </source>
</evidence>
<dbReference type="GeneID" id="88096893"/>
<dbReference type="Proteomes" id="UP000335538">
    <property type="component" value="Unassembled WGS sequence"/>
</dbReference>
<organism evidence="1 3">
    <name type="scientific">Pandoraea sputorum</name>
    <dbReference type="NCBI Taxonomy" id="93222"/>
    <lineage>
        <taxon>Bacteria</taxon>
        <taxon>Pseudomonadati</taxon>
        <taxon>Pseudomonadota</taxon>
        <taxon>Betaproteobacteria</taxon>
        <taxon>Burkholderiales</taxon>
        <taxon>Burkholderiaceae</taxon>
        <taxon>Pandoraea</taxon>
    </lineage>
</organism>
<dbReference type="OrthoDB" id="8943472at2"/>
<reference evidence="1 3" key="1">
    <citation type="submission" date="2017-06" db="EMBL/GenBank/DDBJ databases">
        <authorList>
            <consortium name="Pathogen Informatics"/>
        </authorList>
    </citation>
    <scope>NUCLEOTIDE SEQUENCE [LARGE SCALE GENOMIC DNA]</scope>
    <source>
        <strain evidence="1 3">NCTC13161</strain>
    </source>
</reference>